<dbReference type="NCBIfam" id="NF005474">
    <property type="entry name" value="PRK07074.1"/>
    <property type="match status" value="1"/>
</dbReference>
<proteinExistence type="inferred from homology"/>
<protein>
    <submittedName>
        <fullName evidence="2">SDR family NAD(P)-dependent oxidoreductase</fullName>
    </submittedName>
</protein>
<sequence length="257" mass="26931">MERVALITGACGGIGGVLCHRFVAEGDTVIALDIDGPGLEALARDVSAPRIVLRQVDLRDATAVRDAVASAVAATGPVDVLVANAGGARGMTLKSTDPASWQHDVELNLNAVYHAVEAVRESMIERRGGALVLIGSVNGDAALANPAYSAAKAGLVNFTKWLALELGQYGVRANIVCPGTVKTPAWQARIDKNPALFDALLKWYPLRDFATPDDIADAVLFLASPRARSITGVALPVDCGLMAGNRLMAQEITLEPL</sequence>
<dbReference type="Gene3D" id="3.40.50.720">
    <property type="entry name" value="NAD(P)-binding Rossmann-like Domain"/>
    <property type="match status" value="1"/>
</dbReference>
<dbReference type="RefSeq" id="WP_115537762.1">
    <property type="nucleotide sequence ID" value="NZ_QRGA01000029.1"/>
</dbReference>
<dbReference type="PRINTS" id="PR00080">
    <property type="entry name" value="SDRFAMILY"/>
</dbReference>
<dbReference type="InterPro" id="IPR002347">
    <property type="entry name" value="SDR_fam"/>
</dbReference>
<evidence type="ECO:0000313" key="2">
    <source>
        <dbReference type="EMBL" id="RDU94675.1"/>
    </source>
</evidence>
<keyword evidence="3" id="KW-1185">Reference proteome</keyword>
<reference evidence="2 3" key="1">
    <citation type="submission" date="2018-08" db="EMBL/GenBank/DDBJ databases">
        <title>Paraburkholderia sp. DHOM06 isolated from forest soil.</title>
        <authorList>
            <person name="Gao Z.-H."/>
            <person name="Qiu L.-H."/>
        </authorList>
    </citation>
    <scope>NUCLEOTIDE SEQUENCE [LARGE SCALE GENOMIC DNA]</scope>
    <source>
        <strain evidence="2 3">DHOM06</strain>
    </source>
</reference>
<accession>A0A3D8JPP1</accession>
<dbReference type="EMBL" id="QRGA01000029">
    <property type="protein sequence ID" value="RDU94675.1"/>
    <property type="molecule type" value="Genomic_DNA"/>
</dbReference>
<dbReference type="SUPFAM" id="SSF51735">
    <property type="entry name" value="NAD(P)-binding Rossmann-fold domains"/>
    <property type="match status" value="1"/>
</dbReference>
<comment type="similarity">
    <text evidence="1">Belongs to the short-chain dehydrogenases/reductases (SDR) family.</text>
</comment>
<name>A0A3D8JPP1_9BURK</name>
<organism evidence="2 3">
    <name type="scientific">Trinickia dinghuensis</name>
    <dbReference type="NCBI Taxonomy" id="2291023"/>
    <lineage>
        <taxon>Bacteria</taxon>
        <taxon>Pseudomonadati</taxon>
        <taxon>Pseudomonadota</taxon>
        <taxon>Betaproteobacteria</taxon>
        <taxon>Burkholderiales</taxon>
        <taxon>Burkholderiaceae</taxon>
        <taxon>Trinickia</taxon>
    </lineage>
</organism>
<evidence type="ECO:0000256" key="1">
    <source>
        <dbReference type="ARBA" id="ARBA00006484"/>
    </source>
</evidence>
<dbReference type="PRINTS" id="PR00081">
    <property type="entry name" value="GDHRDH"/>
</dbReference>
<dbReference type="CDD" id="cd05233">
    <property type="entry name" value="SDR_c"/>
    <property type="match status" value="1"/>
</dbReference>
<dbReference type="InterPro" id="IPR036291">
    <property type="entry name" value="NAD(P)-bd_dom_sf"/>
</dbReference>
<dbReference type="PANTHER" id="PTHR42760:SF123">
    <property type="entry name" value="OXIDOREDUCTASE"/>
    <property type="match status" value="1"/>
</dbReference>
<dbReference type="FunFam" id="3.40.50.720:FF:000084">
    <property type="entry name" value="Short-chain dehydrogenase reductase"/>
    <property type="match status" value="1"/>
</dbReference>
<dbReference type="PANTHER" id="PTHR42760">
    <property type="entry name" value="SHORT-CHAIN DEHYDROGENASES/REDUCTASES FAMILY MEMBER"/>
    <property type="match status" value="1"/>
</dbReference>
<dbReference type="Proteomes" id="UP000256838">
    <property type="component" value="Unassembled WGS sequence"/>
</dbReference>
<comment type="caution">
    <text evidence="2">The sequence shown here is derived from an EMBL/GenBank/DDBJ whole genome shotgun (WGS) entry which is preliminary data.</text>
</comment>
<gene>
    <name evidence="2" type="ORF">DWV00_32745</name>
</gene>
<evidence type="ECO:0000313" key="3">
    <source>
        <dbReference type="Proteomes" id="UP000256838"/>
    </source>
</evidence>
<dbReference type="AlphaFoldDB" id="A0A3D8JPP1"/>
<dbReference type="GO" id="GO:0030497">
    <property type="term" value="P:fatty acid elongation"/>
    <property type="evidence" value="ECO:0007669"/>
    <property type="project" value="TreeGrafter"/>
</dbReference>
<dbReference type="Pfam" id="PF13561">
    <property type="entry name" value="adh_short_C2"/>
    <property type="match status" value="1"/>
</dbReference>
<dbReference type="OrthoDB" id="517007at2"/>
<dbReference type="GO" id="GO:0016616">
    <property type="term" value="F:oxidoreductase activity, acting on the CH-OH group of donors, NAD or NADP as acceptor"/>
    <property type="evidence" value="ECO:0007669"/>
    <property type="project" value="TreeGrafter"/>
</dbReference>